<evidence type="ECO:0000313" key="3">
    <source>
        <dbReference type="Proteomes" id="UP001157418"/>
    </source>
</evidence>
<evidence type="ECO:0000313" key="2">
    <source>
        <dbReference type="EMBL" id="CAH1442762.1"/>
    </source>
</evidence>
<accession>A0AAU9NXN5</accession>
<keyword evidence="3" id="KW-1185">Reference proteome</keyword>
<organism evidence="2 3">
    <name type="scientific">Lactuca virosa</name>
    <dbReference type="NCBI Taxonomy" id="75947"/>
    <lineage>
        <taxon>Eukaryota</taxon>
        <taxon>Viridiplantae</taxon>
        <taxon>Streptophyta</taxon>
        <taxon>Embryophyta</taxon>
        <taxon>Tracheophyta</taxon>
        <taxon>Spermatophyta</taxon>
        <taxon>Magnoliopsida</taxon>
        <taxon>eudicotyledons</taxon>
        <taxon>Gunneridae</taxon>
        <taxon>Pentapetalae</taxon>
        <taxon>asterids</taxon>
        <taxon>campanulids</taxon>
        <taxon>Asterales</taxon>
        <taxon>Asteraceae</taxon>
        <taxon>Cichorioideae</taxon>
        <taxon>Cichorieae</taxon>
        <taxon>Lactucinae</taxon>
        <taxon>Lactuca</taxon>
    </lineage>
</organism>
<dbReference type="Proteomes" id="UP001157418">
    <property type="component" value="Unassembled WGS sequence"/>
</dbReference>
<dbReference type="AlphaFoldDB" id="A0AAU9NXN5"/>
<feature type="compositionally biased region" description="Basic residues" evidence="1">
    <location>
        <begin position="56"/>
        <end position="66"/>
    </location>
</feature>
<sequence>MMSRLPLDNVIIKAYREIPDSGVCEIPASLQATLDVVDVPKRGGKRKAKTTGGVSKKPKQQRKTKSKPAMFDEASEDRTQSGFRVIMFYLLKKILHILPMLYQRLLNRLHQQKLGRYLFHLLLLF</sequence>
<reference evidence="2 3" key="1">
    <citation type="submission" date="2022-01" db="EMBL/GenBank/DDBJ databases">
        <authorList>
            <person name="Xiong W."/>
            <person name="Schranz E."/>
        </authorList>
    </citation>
    <scope>NUCLEOTIDE SEQUENCE [LARGE SCALE GENOMIC DNA]</scope>
</reference>
<feature type="region of interest" description="Disordered" evidence="1">
    <location>
        <begin position="41"/>
        <end position="76"/>
    </location>
</feature>
<dbReference type="EMBL" id="CAKMRJ010005412">
    <property type="protein sequence ID" value="CAH1442762.1"/>
    <property type="molecule type" value="Genomic_DNA"/>
</dbReference>
<evidence type="ECO:0000256" key="1">
    <source>
        <dbReference type="SAM" id="MobiDB-lite"/>
    </source>
</evidence>
<comment type="caution">
    <text evidence="2">The sequence shown here is derived from an EMBL/GenBank/DDBJ whole genome shotgun (WGS) entry which is preliminary data.</text>
</comment>
<gene>
    <name evidence="2" type="ORF">LVIROSA_LOCUS28729</name>
</gene>
<protein>
    <submittedName>
        <fullName evidence="2">Uncharacterized protein</fullName>
    </submittedName>
</protein>
<name>A0AAU9NXN5_9ASTR</name>
<proteinExistence type="predicted"/>